<dbReference type="Gene3D" id="1.10.287.470">
    <property type="entry name" value="Helix hairpin bin"/>
    <property type="match status" value="1"/>
</dbReference>
<accession>A0A2P8FMZ0</accession>
<evidence type="ECO:0000313" key="10">
    <source>
        <dbReference type="Proteomes" id="UP000240978"/>
    </source>
</evidence>
<dbReference type="Gene3D" id="2.40.30.170">
    <property type="match status" value="1"/>
</dbReference>
<dbReference type="Pfam" id="PF25954">
    <property type="entry name" value="Beta-barrel_RND_2"/>
    <property type="match status" value="1"/>
</dbReference>
<evidence type="ECO:0000256" key="5">
    <source>
        <dbReference type="SAM" id="Coils"/>
    </source>
</evidence>
<feature type="domain" description="CusB-like beta-barrel" evidence="8">
    <location>
        <begin position="256"/>
        <end position="298"/>
    </location>
</feature>
<protein>
    <submittedName>
        <fullName evidence="9">Membrane fusion protein (Multidrug efflux system)</fullName>
    </submittedName>
</protein>
<keyword evidence="4 6" id="KW-0472">Membrane</keyword>
<evidence type="ECO:0000313" key="9">
    <source>
        <dbReference type="EMBL" id="PSL23081.1"/>
    </source>
</evidence>
<dbReference type="InterPro" id="IPR050739">
    <property type="entry name" value="MFP"/>
</dbReference>
<proteinExistence type="predicted"/>
<dbReference type="EMBL" id="PYGK01000019">
    <property type="protein sequence ID" value="PSL23081.1"/>
    <property type="molecule type" value="Genomic_DNA"/>
</dbReference>
<dbReference type="Proteomes" id="UP000240978">
    <property type="component" value="Unassembled WGS sequence"/>
</dbReference>
<keyword evidence="3 6" id="KW-1133">Transmembrane helix</keyword>
<dbReference type="GO" id="GO:0016020">
    <property type="term" value="C:membrane"/>
    <property type="evidence" value="ECO:0007669"/>
    <property type="project" value="UniProtKB-SubCell"/>
</dbReference>
<dbReference type="RefSeq" id="WP_106605642.1">
    <property type="nucleotide sequence ID" value="NZ_PYGK01000019.1"/>
</dbReference>
<dbReference type="PANTHER" id="PTHR30386">
    <property type="entry name" value="MEMBRANE FUSION SUBUNIT OF EMRAB-TOLC MULTIDRUG EFFLUX PUMP"/>
    <property type="match status" value="1"/>
</dbReference>
<dbReference type="InterPro" id="IPR058792">
    <property type="entry name" value="Beta-barrel_RND_2"/>
</dbReference>
<feature type="coiled-coil region" evidence="5">
    <location>
        <begin position="129"/>
        <end position="208"/>
    </location>
</feature>
<evidence type="ECO:0000256" key="1">
    <source>
        <dbReference type="ARBA" id="ARBA00004167"/>
    </source>
</evidence>
<evidence type="ECO:0000256" key="2">
    <source>
        <dbReference type="ARBA" id="ARBA00022692"/>
    </source>
</evidence>
<comment type="caution">
    <text evidence="9">The sequence shown here is derived from an EMBL/GenBank/DDBJ whole genome shotgun (WGS) entry which is preliminary data.</text>
</comment>
<dbReference type="InterPro" id="IPR058625">
    <property type="entry name" value="MdtA-like_BSH"/>
</dbReference>
<feature type="transmembrane region" description="Helical" evidence="6">
    <location>
        <begin position="12"/>
        <end position="33"/>
    </location>
</feature>
<dbReference type="AlphaFoldDB" id="A0A2P8FMZ0"/>
<organism evidence="9 10">
    <name type="scientific">Chitinophaga ginsengisoli</name>
    <dbReference type="NCBI Taxonomy" id="363837"/>
    <lineage>
        <taxon>Bacteria</taxon>
        <taxon>Pseudomonadati</taxon>
        <taxon>Bacteroidota</taxon>
        <taxon>Chitinophagia</taxon>
        <taxon>Chitinophagales</taxon>
        <taxon>Chitinophagaceae</taxon>
        <taxon>Chitinophaga</taxon>
    </lineage>
</organism>
<evidence type="ECO:0000259" key="7">
    <source>
        <dbReference type="Pfam" id="PF25917"/>
    </source>
</evidence>
<evidence type="ECO:0000256" key="3">
    <source>
        <dbReference type="ARBA" id="ARBA00022989"/>
    </source>
</evidence>
<reference evidence="9 10" key="1">
    <citation type="submission" date="2018-03" db="EMBL/GenBank/DDBJ databases">
        <title>Genomic Encyclopedia of Archaeal and Bacterial Type Strains, Phase II (KMG-II): from individual species to whole genera.</title>
        <authorList>
            <person name="Goeker M."/>
        </authorList>
    </citation>
    <scope>NUCLEOTIDE SEQUENCE [LARGE SCALE GENOMIC DNA]</scope>
    <source>
        <strain evidence="9 10">DSM 18107</strain>
    </source>
</reference>
<evidence type="ECO:0000259" key="8">
    <source>
        <dbReference type="Pfam" id="PF25954"/>
    </source>
</evidence>
<dbReference type="Gene3D" id="2.40.50.100">
    <property type="match status" value="1"/>
</dbReference>
<sequence length="347" mass="38821">MSQTHNKTSARISQIIMTSIAVIIILIAVIYFYKMFNRTRHFEETNDAQVEAYINPVSARAAGYIQQILFEENQWVNKGDTLVILDDREYRNKVQEAEAALQDSHAQELVLDASISAAESGTHINQDQISSAQARLWQQQQDIKRYENLVKEEAATGQEYEQVKARYDVAKSELNAANNTLKTSYSKIEELRSRKSLLTADLKRKQTQLDFARINLGYTVIIAPYSGRLGRKVIQEGQQIQAGQPLVSIVNEKSKWITANFKETQMSAMQEGKPVDITIDAIPGRVFKGRITSISPSTGAKFSLLPPDNSTGNFVKIAQRIPVKIAFVDTTLAAVKVGMNAVIIVKK</sequence>
<name>A0A2P8FMZ0_9BACT</name>
<keyword evidence="10" id="KW-1185">Reference proteome</keyword>
<dbReference type="GO" id="GO:0055085">
    <property type="term" value="P:transmembrane transport"/>
    <property type="evidence" value="ECO:0007669"/>
    <property type="project" value="InterPro"/>
</dbReference>
<dbReference type="Pfam" id="PF25917">
    <property type="entry name" value="BSH_RND"/>
    <property type="match status" value="1"/>
</dbReference>
<keyword evidence="2 6" id="KW-0812">Transmembrane</keyword>
<comment type="subcellular location">
    <subcellularLocation>
        <location evidence="1">Membrane</location>
        <topology evidence="1">Single-pass membrane protein</topology>
    </subcellularLocation>
</comment>
<evidence type="ECO:0000256" key="6">
    <source>
        <dbReference type="SAM" id="Phobius"/>
    </source>
</evidence>
<dbReference type="OrthoDB" id="9811754at2"/>
<dbReference type="PANTHER" id="PTHR30386:SF26">
    <property type="entry name" value="TRANSPORT PROTEIN COMB"/>
    <property type="match status" value="1"/>
</dbReference>
<keyword evidence="5" id="KW-0175">Coiled coil</keyword>
<gene>
    <name evidence="9" type="ORF">CLV42_119101</name>
</gene>
<dbReference type="SUPFAM" id="SSF111369">
    <property type="entry name" value="HlyD-like secretion proteins"/>
    <property type="match status" value="3"/>
</dbReference>
<evidence type="ECO:0000256" key="4">
    <source>
        <dbReference type="ARBA" id="ARBA00023136"/>
    </source>
</evidence>
<feature type="domain" description="Multidrug resistance protein MdtA-like barrel-sandwich hybrid" evidence="7">
    <location>
        <begin position="57"/>
        <end position="250"/>
    </location>
</feature>